<accession>B8IU31</accession>
<feature type="compositionally biased region" description="Basic and acidic residues" evidence="1">
    <location>
        <begin position="115"/>
        <end position="137"/>
    </location>
</feature>
<feature type="compositionally biased region" description="Low complexity" evidence="1">
    <location>
        <begin position="206"/>
        <end position="244"/>
    </location>
</feature>
<feature type="compositionally biased region" description="Low complexity" evidence="1">
    <location>
        <begin position="99"/>
        <end position="113"/>
    </location>
</feature>
<dbReference type="CDD" id="cd17470">
    <property type="entry name" value="T3SS_Flik_C"/>
    <property type="match status" value="1"/>
</dbReference>
<feature type="domain" description="Flagellar hook-length control protein-like C-terminal" evidence="2">
    <location>
        <begin position="267"/>
        <end position="344"/>
    </location>
</feature>
<dbReference type="KEGG" id="mno:Mnod_6064"/>
<dbReference type="AlphaFoldDB" id="B8IU31"/>
<dbReference type="EMBL" id="CP001349">
    <property type="protein sequence ID" value="ACL60889.1"/>
    <property type="molecule type" value="Genomic_DNA"/>
</dbReference>
<feature type="compositionally biased region" description="Low complexity" evidence="1">
    <location>
        <begin position="35"/>
        <end position="49"/>
    </location>
</feature>
<dbReference type="OrthoDB" id="7203912at2"/>
<feature type="compositionally biased region" description="Low complexity" evidence="1">
    <location>
        <begin position="361"/>
        <end position="372"/>
    </location>
</feature>
<proteinExistence type="predicted"/>
<dbReference type="Pfam" id="PF02120">
    <property type="entry name" value="Flg_hook"/>
    <property type="match status" value="1"/>
</dbReference>
<protein>
    <submittedName>
        <fullName evidence="3">Flagellar hook-length control protein</fullName>
    </submittedName>
</protein>
<sequence>MTATGAGDGVHAAGRESPRCHAGRRPASADAAPFRVAQPARDPARAPSAAERRPAGPARRDACAAQSAPQSAAPRRSPAAAHATAPGDTPCAPARDDAGASPRAADPAAEARASGTKEPDGRETPEQETPEQDKTLEDASDGQAGAAAPPVQPPPPAPAGTPIARASASGEPEAELAASGAAGAAAARAGEIAAGSPASDNRTEGAEAAAPAPGFAAVLADVAPPDAGAPPAMTAAAPSAEAQAPSPPPPPVPLGAVPMTIGLRSLAGSNRFEIRLDPADLGRIDVSLDLDREHGSVKAHLAVERPETLALLQRDAGSLQQALTQAGFSGTEAALSFSLQDGSGGQGRAGREGAPSPGRIADSAPADPDPVPLALLRGGGLGLDIRI</sequence>
<dbReference type="RefSeq" id="WP_015932482.1">
    <property type="nucleotide sequence ID" value="NC_011894.1"/>
</dbReference>
<reference evidence="3 4" key="1">
    <citation type="submission" date="2009-01" db="EMBL/GenBank/DDBJ databases">
        <title>Complete sequence of chromosome of Methylobacterium nodulans ORS 2060.</title>
        <authorList>
            <consortium name="US DOE Joint Genome Institute"/>
            <person name="Lucas S."/>
            <person name="Copeland A."/>
            <person name="Lapidus A."/>
            <person name="Glavina del Rio T."/>
            <person name="Dalin E."/>
            <person name="Tice H."/>
            <person name="Bruce D."/>
            <person name="Goodwin L."/>
            <person name="Pitluck S."/>
            <person name="Sims D."/>
            <person name="Brettin T."/>
            <person name="Detter J.C."/>
            <person name="Han C."/>
            <person name="Larimer F."/>
            <person name="Land M."/>
            <person name="Hauser L."/>
            <person name="Kyrpides N."/>
            <person name="Ivanova N."/>
            <person name="Marx C.J."/>
            <person name="Richardson P."/>
        </authorList>
    </citation>
    <scope>NUCLEOTIDE SEQUENCE [LARGE SCALE GENOMIC DNA]</scope>
    <source>
        <strain evidence="4">LMG 21967 / CNCM I-2342 / ORS 2060</strain>
    </source>
</reference>
<evidence type="ECO:0000313" key="4">
    <source>
        <dbReference type="Proteomes" id="UP000008207"/>
    </source>
</evidence>
<dbReference type="InterPro" id="IPR021136">
    <property type="entry name" value="Flagellar_hook_control-like_C"/>
</dbReference>
<keyword evidence="3" id="KW-0969">Cilium</keyword>
<organism evidence="3 4">
    <name type="scientific">Methylobacterium nodulans (strain LMG 21967 / CNCM I-2342 / ORS 2060)</name>
    <dbReference type="NCBI Taxonomy" id="460265"/>
    <lineage>
        <taxon>Bacteria</taxon>
        <taxon>Pseudomonadati</taxon>
        <taxon>Pseudomonadota</taxon>
        <taxon>Alphaproteobacteria</taxon>
        <taxon>Hyphomicrobiales</taxon>
        <taxon>Methylobacteriaceae</taxon>
        <taxon>Methylobacterium</taxon>
    </lineage>
</organism>
<dbReference type="InterPro" id="IPR038610">
    <property type="entry name" value="FliK-like_C_sf"/>
</dbReference>
<evidence type="ECO:0000313" key="3">
    <source>
        <dbReference type="EMBL" id="ACL60889.1"/>
    </source>
</evidence>
<feature type="region of interest" description="Disordered" evidence="1">
    <location>
        <begin position="337"/>
        <end position="372"/>
    </location>
</feature>
<feature type="compositionally biased region" description="Low complexity" evidence="1">
    <location>
        <begin position="160"/>
        <end position="198"/>
    </location>
</feature>
<gene>
    <name evidence="3" type="ordered locus">Mnod_6064</name>
</gene>
<keyword evidence="4" id="KW-1185">Reference proteome</keyword>
<keyword evidence="3" id="KW-0966">Cell projection</keyword>
<feature type="compositionally biased region" description="Basic and acidic residues" evidence="1">
    <location>
        <begin position="50"/>
        <end position="62"/>
    </location>
</feature>
<feature type="compositionally biased region" description="Pro residues" evidence="1">
    <location>
        <begin position="150"/>
        <end position="159"/>
    </location>
</feature>
<feature type="compositionally biased region" description="Low complexity" evidence="1">
    <location>
        <begin position="63"/>
        <end position="86"/>
    </location>
</feature>
<keyword evidence="3" id="KW-0282">Flagellum</keyword>
<dbReference type="Gene3D" id="3.30.750.140">
    <property type="match status" value="1"/>
</dbReference>
<name>B8IU31_METNO</name>
<evidence type="ECO:0000259" key="2">
    <source>
        <dbReference type="Pfam" id="PF02120"/>
    </source>
</evidence>
<dbReference type="HOGENOM" id="CLU_613670_0_0_5"/>
<evidence type="ECO:0000256" key="1">
    <source>
        <dbReference type="SAM" id="MobiDB-lite"/>
    </source>
</evidence>
<dbReference type="Proteomes" id="UP000008207">
    <property type="component" value="Chromosome"/>
</dbReference>
<dbReference type="eggNOG" id="COG3144">
    <property type="taxonomic scope" value="Bacteria"/>
</dbReference>
<feature type="region of interest" description="Disordered" evidence="1">
    <location>
        <begin position="1"/>
        <end position="256"/>
    </location>
</feature>
<dbReference type="STRING" id="460265.Mnod_6064"/>